<keyword evidence="2" id="KW-1185">Reference proteome</keyword>
<dbReference type="EMBL" id="FOKY01000031">
    <property type="protein sequence ID" value="SFB96826.1"/>
    <property type="molecule type" value="Genomic_DNA"/>
</dbReference>
<gene>
    <name evidence="1" type="ORF">SAMN02745150_01464</name>
</gene>
<dbReference type="Proteomes" id="UP000240042">
    <property type="component" value="Unassembled WGS sequence"/>
</dbReference>
<protein>
    <recommendedName>
        <fullName evidence="3">Peptidase MA superfamily protein</fullName>
    </recommendedName>
</protein>
<accession>A0A1I1FCZ7</accession>
<dbReference type="STRING" id="34097.SAMN02745150_01464"/>
<dbReference type="OrthoDB" id="304612at2"/>
<evidence type="ECO:0000313" key="2">
    <source>
        <dbReference type="Proteomes" id="UP000240042"/>
    </source>
</evidence>
<sequence>MKKIIFVWLLCSTAPIFSFYDYPFHSSVGKLREINTQHFRIIFSDSSAEHAFSVAAFAEEEFSSLQEIYGIVTNRFPIHVVVSTDYNTANAFGSPVSYPTIHMFTGVAPDLSGLVSYTEPNRLRTLFRHELTHIVAFSTLSGKKILRPLEYNFRPTVLLSAGTFIEGSAVQRESDSGYGRMHDPLHYHMLRRNLLDDKFPNFAQMSGAQTAYDTGHFRYTFGSFLSQFLEGKGLKDSRILASIRKVAAFCKNYKVVYWKKTKRIMDKI</sequence>
<dbReference type="AlphaFoldDB" id="A0A1I1FCZ7"/>
<name>A0A1I1FCZ7_BREAD</name>
<reference evidence="2" key="1">
    <citation type="submission" date="2016-10" db="EMBL/GenBank/DDBJ databases">
        <authorList>
            <person name="Varghese N."/>
            <person name="Submissions S."/>
        </authorList>
    </citation>
    <scope>NUCLEOTIDE SEQUENCE [LARGE SCALE GENOMIC DNA]</scope>
    <source>
        <strain evidence="2">ATCC 43811</strain>
    </source>
</reference>
<organism evidence="1 2">
    <name type="scientific">Brevinema andersonii</name>
    <dbReference type="NCBI Taxonomy" id="34097"/>
    <lineage>
        <taxon>Bacteria</taxon>
        <taxon>Pseudomonadati</taxon>
        <taxon>Spirochaetota</taxon>
        <taxon>Spirochaetia</taxon>
        <taxon>Brevinematales</taxon>
        <taxon>Brevinemataceae</taxon>
        <taxon>Brevinema</taxon>
    </lineage>
</organism>
<evidence type="ECO:0008006" key="3">
    <source>
        <dbReference type="Google" id="ProtNLM"/>
    </source>
</evidence>
<proteinExistence type="predicted"/>
<dbReference type="RefSeq" id="WP_092320158.1">
    <property type="nucleotide sequence ID" value="NZ_FOKY01000031.1"/>
</dbReference>
<evidence type="ECO:0000313" key="1">
    <source>
        <dbReference type="EMBL" id="SFB96826.1"/>
    </source>
</evidence>